<comment type="similarity">
    <text evidence="5 15">Belongs to the cytochrome P450 family.</text>
</comment>
<evidence type="ECO:0000256" key="14">
    <source>
        <dbReference type="PIRSR" id="PIRSR602403-1"/>
    </source>
</evidence>
<proteinExistence type="inferred from homology"/>
<dbReference type="GO" id="GO:0005506">
    <property type="term" value="F:iron ion binding"/>
    <property type="evidence" value="ECO:0007669"/>
    <property type="project" value="InterPro"/>
</dbReference>
<evidence type="ECO:0000256" key="8">
    <source>
        <dbReference type="ARBA" id="ARBA00022824"/>
    </source>
</evidence>
<evidence type="ECO:0000256" key="3">
    <source>
        <dbReference type="ARBA" id="ARBA00004174"/>
    </source>
</evidence>
<name>A0A834XKM5_APHGI</name>
<reference evidence="17 18" key="1">
    <citation type="submission" date="2020-08" db="EMBL/GenBank/DDBJ databases">
        <title>Aphidius gifuensis genome sequencing and assembly.</title>
        <authorList>
            <person name="Du Z."/>
        </authorList>
    </citation>
    <scope>NUCLEOTIDE SEQUENCE [LARGE SCALE GENOMIC DNA]</scope>
    <source>
        <strain evidence="17">YNYX2018</strain>
        <tissue evidence="17">Adults</tissue>
    </source>
</reference>
<comment type="function">
    <text evidence="2">May be involved in the metabolism of insect hormones and in the breakdown of synthetic insecticides.</text>
</comment>
<evidence type="ECO:0000256" key="4">
    <source>
        <dbReference type="ARBA" id="ARBA00004406"/>
    </source>
</evidence>
<evidence type="ECO:0008006" key="19">
    <source>
        <dbReference type="Google" id="ProtNLM"/>
    </source>
</evidence>
<dbReference type="GO" id="GO:0004497">
    <property type="term" value="F:monooxygenase activity"/>
    <property type="evidence" value="ECO:0007669"/>
    <property type="project" value="UniProtKB-KW"/>
</dbReference>
<dbReference type="InterPro" id="IPR036396">
    <property type="entry name" value="Cyt_P450_sf"/>
</dbReference>
<dbReference type="Pfam" id="PF00067">
    <property type="entry name" value="p450"/>
    <property type="match status" value="1"/>
</dbReference>
<dbReference type="CDD" id="cd11056">
    <property type="entry name" value="CYP6-like"/>
    <property type="match status" value="1"/>
</dbReference>
<evidence type="ECO:0000256" key="7">
    <source>
        <dbReference type="ARBA" id="ARBA00022723"/>
    </source>
</evidence>
<dbReference type="InterPro" id="IPR002403">
    <property type="entry name" value="Cyt_P450_E_grp-IV"/>
</dbReference>
<evidence type="ECO:0000256" key="16">
    <source>
        <dbReference type="SAM" id="Phobius"/>
    </source>
</evidence>
<feature type="binding site" description="axial binding residue" evidence="14">
    <location>
        <position position="439"/>
    </location>
    <ligand>
        <name>heme</name>
        <dbReference type="ChEBI" id="CHEBI:30413"/>
    </ligand>
    <ligandPart>
        <name>Fe</name>
        <dbReference type="ChEBI" id="CHEBI:18248"/>
    </ligandPart>
</feature>
<evidence type="ECO:0000313" key="18">
    <source>
        <dbReference type="Proteomes" id="UP000639338"/>
    </source>
</evidence>
<dbReference type="SUPFAM" id="SSF48264">
    <property type="entry name" value="Cytochrome P450"/>
    <property type="match status" value="1"/>
</dbReference>
<evidence type="ECO:0000256" key="2">
    <source>
        <dbReference type="ARBA" id="ARBA00003690"/>
    </source>
</evidence>
<evidence type="ECO:0000256" key="13">
    <source>
        <dbReference type="ARBA" id="ARBA00023136"/>
    </source>
</evidence>
<dbReference type="EMBL" id="JACMRX010000005">
    <property type="protein sequence ID" value="KAF7988572.1"/>
    <property type="molecule type" value="Genomic_DNA"/>
</dbReference>
<feature type="transmembrane region" description="Helical" evidence="16">
    <location>
        <begin position="6"/>
        <end position="28"/>
    </location>
</feature>
<evidence type="ECO:0000256" key="6">
    <source>
        <dbReference type="ARBA" id="ARBA00022617"/>
    </source>
</evidence>
<dbReference type="PROSITE" id="PS00086">
    <property type="entry name" value="CYTOCHROME_P450"/>
    <property type="match status" value="1"/>
</dbReference>
<evidence type="ECO:0000256" key="9">
    <source>
        <dbReference type="ARBA" id="ARBA00022848"/>
    </source>
</evidence>
<evidence type="ECO:0000256" key="1">
    <source>
        <dbReference type="ARBA" id="ARBA00001971"/>
    </source>
</evidence>
<dbReference type="OrthoDB" id="2789670at2759"/>
<keyword evidence="10 15" id="KW-0560">Oxidoreductase</keyword>
<accession>A0A834XKM5</accession>
<dbReference type="PANTHER" id="PTHR24292">
    <property type="entry name" value="CYTOCHROME P450"/>
    <property type="match status" value="1"/>
</dbReference>
<evidence type="ECO:0000256" key="15">
    <source>
        <dbReference type="RuleBase" id="RU000461"/>
    </source>
</evidence>
<comment type="caution">
    <text evidence="17">The sequence shown here is derived from an EMBL/GenBank/DDBJ whole genome shotgun (WGS) entry which is preliminary data.</text>
</comment>
<keyword evidence="8" id="KW-0256">Endoplasmic reticulum</keyword>
<keyword evidence="16" id="KW-0812">Transmembrane</keyword>
<keyword evidence="7 14" id="KW-0479">Metal-binding</keyword>
<dbReference type="GO" id="GO:0020037">
    <property type="term" value="F:heme binding"/>
    <property type="evidence" value="ECO:0007669"/>
    <property type="project" value="InterPro"/>
</dbReference>
<dbReference type="Proteomes" id="UP000639338">
    <property type="component" value="Unassembled WGS sequence"/>
</dbReference>
<keyword evidence="12 15" id="KW-0503">Monooxygenase</keyword>
<evidence type="ECO:0000313" key="17">
    <source>
        <dbReference type="EMBL" id="KAF7988572.1"/>
    </source>
</evidence>
<evidence type="ECO:0000256" key="11">
    <source>
        <dbReference type="ARBA" id="ARBA00023004"/>
    </source>
</evidence>
<keyword evidence="6 14" id="KW-0349">Heme</keyword>
<keyword evidence="11 14" id="KW-0408">Iron</keyword>
<comment type="cofactor">
    <cofactor evidence="1 14">
        <name>heme</name>
        <dbReference type="ChEBI" id="CHEBI:30413"/>
    </cofactor>
</comment>
<evidence type="ECO:0000256" key="10">
    <source>
        <dbReference type="ARBA" id="ARBA00023002"/>
    </source>
</evidence>
<dbReference type="PRINTS" id="PR00465">
    <property type="entry name" value="EP450IV"/>
</dbReference>
<evidence type="ECO:0000256" key="5">
    <source>
        <dbReference type="ARBA" id="ARBA00010617"/>
    </source>
</evidence>
<protein>
    <recommendedName>
        <fullName evidence="19">Cytochrome P450</fullName>
    </recommendedName>
</protein>
<dbReference type="PRINTS" id="PR00385">
    <property type="entry name" value="P450"/>
</dbReference>
<keyword evidence="9" id="KW-0492">Microsome</keyword>
<dbReference type="GO" id="GO:0005789">
    <property type="term" value="C:endoplasmic reticulum membrane"/>
    <property type="evidence" value="ECO:0007669"/>
    <property type="project" value="UniProtKB-SubCell"/>
</dbReference>
<dbReference type="FunFam" id="1.10.630.10:FF:000042">
    <property type="entry name" value="Cytochrome P450"/>
    <property type="match status" value="1"/>
</dbReference>
<keyword evidence="13 16" id="KW-0472">Membrane</keyword>
<gene>
    <name evidence="17" type="ORF">HCN44_001145</name>
</gene>
<dbReference type="InterPro" id="IPR017972">
    <property type="entry name" value="Cyt_P450_CS"/>
</dbReference>
<comment type="subcellular location">
    <subcellularLocation>
        <location evidence="4">Endoplasmic reticulum membrane</location>
        <topology evidence="4">Peripheral membrane protein</topology>
    </subcellularLocation>
    <subcellularLocation>
        <location evidence="3">Microsome membrane</location>
        <topology evidence="3">Peripheral membrane protein</topology>
    </subcellularLocation>
</comment>
<keyword evidence="16" id="KW-1133">Transmembrane helix</keyword>
<dbReference type="AlphaFoldDB" id="A0A834XKM5"/>
<keyword evidence="18" id="KW-1185">Reference proteome</keyword>
<dbReference type="PANTHER" id="PTHR24292:SF100">
    <property type="entry name" value="CYTOCHROME P450 6A16, ISOFORM B-RELATED"/>
    <property type="match status" value="1"/>
</dbReference>
<sequence length="494" mass="56528">MFLNFLLFYSIELIGGLLIIIGAVYLYFKYVVYKYWEKQGVHYIEPTFLFGNSAELLMGKKSIGTLHEKFYEDNKQHGYYGVYGSKQPALVVSDPDLIRNVLVKNFSNFQDRGLPFNEKIDPLSAHMVFLGGLRWKKLRAKLSPSFTSGKIKQMFNAMYICVDKLTKHLESIAKNREIIEIQELCARLTTDVIVSTAFGIDSNCIDNPDSEFRYWGKKSFKPSLRLLGTLVAPKVMNLFRIPMTDPGVTKFFTNAFKDTVNYRIKNNIVRRDFMNLLIQLMKQGYVEGDDGKSSHITGFETTASTISYSLYELSKEYNKHIQDKSAAEINQVLKNHDGKITYELTQEITYLDKIINETLRKYPLVPFLTRQCTEAIELGDTGLKIPKGMDIIIPVLGLHRDPNIYPDPHKFDPERFNEKNTAERHPCVYLGFGEGPRICIGLRFGFLQVKIALISLLSKYKFSIAPSTPDLLDFESFSLVLISKSGIDLLIEPR</sequence>
<organism evidence="17 18">
    <name type="scientific">Aphidius gifuensis</name>
    <name type="common">Parasitoid wasp</name>
    <dbReference type="NCBI Taxonomy" id="684658"/>
    <lineage>
        <taxon>Eukaryota</taxon>
        <taxon>Metazoa</taxon>
        <taxon>Ecdysozoa</taxon>
        <taxon>Arthropoda</taxon>
        <taxon>Hexapoda</taxon>
        <taxon>Insecta</taxon>
        <taxon>Pterygota</taxon>
        <taxon>Neoptera</taxon>
        <taxon>Endopterygota</taxon>
        <taxon>Hymenoptera</taxon>
        <taxon>Apocrita</taxon>
        <taxon>Ichneumonoidea</taxon>
        <taxon>Braconidae</taxon>
        <taxon>Aphidiinae</taxon>
        <taxon>Aphidius</taxon>
    </lineage>
</organism>
<evidence type="ECO:0000256" key="12">
    <source>
        <dbReference type="ARBA" id="ARBA00023033"/>
    </source>
</evidence>
<dbReference type="InterPro" id="IPR001128">
    <property type="entry name" value="Cyt_P450"/>
</dbReference>
<dbReference type="Gene3D" id="1.10.630.10">
    <property type="entry name" value="Cytochrome P450"/>
    <property type="match status" value="1"/>
</dbReference>
<dbReference type="InterPro" id="IPR050476">
    <property type="entry name" value="Insect_CytP450_Detox"/>
</dbReference>
<dbReference type="GO" id="GO:0016705">
    <property type="term" value="F:oxidoreductase activity, acting on paired donors, with incorporation or reduction of molecular oxygen"/>
    <property type="evidence" value="ECO:0007669"/>
    <property type="project" value="InterPro"/>
</dbReference>